<evidence type="ECO:0000256" key="2">
    <source>
        <dbReference type="SAM" id="MobiDB-lite"/>
    </source>
</evidence>
<feature type="domain" description="EF-hand" evidence="3">
    <location>
        <begin position="519"/>
        <end position="554"/>
    </location>
</feature>
<dbReference type="InterPro" id="IPR002048">
    <property type="entry name" value="EF_hand_dom"/>
</dbReference>
<dbReference type="PROSITE" id="PS50222">
    <property type="entry name" value="EF_HAND_2"/>
    <property type="match status" value="1"/>
</dbReference>
<keyword evidence="5" id="KW-1185">Reference proteome</keyword>
<dbReference type="PANTHER" id="PTHR13037">
    <property type="entry name" value="FORMIN"/>
    <property type="match status" value="1"/>
</dbReference>
<dbReference type="InterPro" id="IPR018247">
    <property type="entry name" value="EF_Hand_1_Ca_BS"/>
</dbReference>
<dbReference type="Proteomes" id="UP001189429">
    <property type="component" value="Unassembled WGS sequence"/>
</dbReference>
<evidence type="ECO:0000313" key="5">
    <source>
        <dbReference type="Proteomes" id="UP001189429"/>
    </source>
</evidence>
<protein>
    <recommendedName>
        <fullName evidence="3">EF-hand domain-containing protein</fullName>
    </recommendedName>
</protein>
<feature type="compositionally biased region" description="Pro residues" evidence="2">
    <location>
        <begin position="257"/>
        <end position="282"/>
    </location>
</feature>
<evidence type="ECO:0000259" key="3">
    <source>
        <dbReference type="PROSITE" id="PS50222"/>
    </source>
</evidence>
<reference evidence="4" key="1">
    <citation type="submission" date="2023-10" db="EMBL/GenBank/DDBJ databases">
        <authorList>
            <person name="Chen Y."/>
            <person name="Shah S."/>
            <person name="Dougan E. K."/>
            <person name="Thang M."/>
            <person name="Chan C."/>
        </authorList>
    </citation>
    <scope>NUCLEOTIDE SEQUENCE [LARGE SCALE GENOMIC DNA]</scope>
</reference>
<proteinExistence type="predicted"/>
<dbReference type="PANTHER" id="PTHR13037:SF24">
    <property type="entry name" value="POLYCOMB PROTEIN PCL-RELATED"/>
    <property type="match status" value="1"/>
</dbReference>
<feature type="compositionally biased region" description="Polar residues" evidence="2">
    <location>
        <begin position="370"/>
        <end position="393"/>
    </location>
</feature>
<organism evidence="4 5">
    <name type="scientific">Prorocentrum cordatum</name>
    <dbReference type="NCBI Taxonomy" id="2364126"/>
    <lineage>
        <taxon>Eukaryota</taxon>
        <taxon>Sar</taxon>
        <taxon>Alveolata</taxon>
        <taxon>Dinophyceae</taxon>
        <taxon>Prorocentrales</taxon>
        <taxon>Prorocentraceae</taxon>
        <taxon>Prorocentrum</taxon>
    </lineage>
</organism>
<feature type="compositionally biased region" description="Pro residues" evidence="2">
    <location>
        <begin position="340"/>
        <end position="357"/>
    </location>
</feature>
<feature type="compositionally biased region" description="Pro residues" evidence="2">
    <location>
        <begin position="189"/>
        <end position="221"/>
    </location>
</feature>
<feature type="region of interest" description="Disordered" evidence="2">
    <location>
        <begin position="1"/>
        <end position="47"/>
    </location>
</feature>
<sequence>MLASARGVDGLHAAEGTDSGVDEEAALGSRPGAPRQRPRLPQRRPAAAGRTAAALVVACAGAAAAAAALWRGAPAAARGGIREGDAWENLLESLHTSSDKGSLTMSAVTRGSTMVEVQKPQLFHAGDKVVMVNTAHDSGGASAEGVVAFIEGSQVVLRDPIKSAFPAYSFMIVRAATPTPANTALAPPASAPTAPPANPALPKPAPAAPQATPAPPAPAPVAPLANPALPKPAPGAPQATPAPPAPAPVAPLANPALPQPAPAAPQATPAPPAPAPVAPPANPESHTPTAAPAAPRTNPPLPTPTSAPVAPRTTSTLPAPRSASHVDPPANPALPERVPAAPPASPTPAPTAPPTPHPTSDSDAGIVPLSASSDAQETSTSSAARVSPGQSGLSRPRAYLSRASTVALFAVVTCCACGLFFRWFRGADRQTDEEHVDPRGVKTRTTLPATAGQAVLRTASTGGFCVGDKVLISSGDGDEFGIIHDLQGGDTMVLVQPLEHRHPTGATILSRGAGAHTPRRSAMVNELFQVLDADGNHHLNRSELMVLAKLDGFTGSNEEWKKEYSKFALTHFHKERSLGCNRCQFASLVNDRDAFYLTDEEIRRYTDDIRHYMDTLKRIDIGGSRR</sequence>
<feature type="region of interest" description="Disordered" evidence="2">
    <location>
        <begin position="183"/>
        <end position="395"/>
    </location>
</feature>
<dbReference type="PRINTS" id="PR01217">
    <property type="entry name" value="PRICHEXTENSN"/>
</dbReference>
<evidence type="ECO:0000313" key="4">
    <source>
        <dbReference type="EMBL" id="CAK0851789.1"/>
    </source>
</evidence>
<accession>A0ABN9TZJ1</accession>
<evidence type="ECO:0000256" key="1">
    <source>
        <dbReference type="ARBA" id="ARBA00022581"/>
    </source>
</evidence>
<name>A0ABN9TZJ1_9DINO</name>
<dbReference type="EMBL" id="CAUYUJ010015271">
    <property type="protein sequence ID" value="CAK0851789.1"/>
    <property type="molecule type" value="Genomic_DNA"/>
</dbReference>
<feature type="compositionally biased region" description="Pro residues" evidence="2">
    <location>
        <begin position="229"/>
        <end position="249"/>
    </location>
</feature>
<gene>
    <name evidence="4" type="ORF">PCOR1329_LOCUS43847</name>
</gene>
<feature type="compositionally biased region" description="Low complexity" evidence="2">
    <location>
        <begin position="287"/>
        <end position="296"/>
    </location>
</feature>
<dbReference type="PROSITE" id="PS00018">
    <property type="entry name" value="EF_HAND_1"/>
    <property type="match status" value="1"/>
</dbReference>
<comment type="caution">
    <text evidence="4">The sequence shown here is derived from an EMBL/GenBank/DDBJ whole genome shotgun (WGS) entry which is preliminary data.</text>
</comment>
<keyword evidence="1" id="KW-0945">Host-virus interaction</keyword>